<dbReference type="PANTHER" id="PTHR24006:SF733">
    <property type="entry name" value="RE52890P"/>
    <property type="match status" value="1"/>
</dbReference>
<feature type="region of interest" description="Disordered" evidence="6">
    <location>
        <begin position="1"/>
        <end position="25"/>
    </location>
</feature>
<feature type="compositionally biased region" description="Low complexity" evidence="6">
    <location>
        <begin position="56"/>
        <end position="66"/>
    </location>
</feature>
<dbReference type="PROSITE" id="PS00972">
    <property type="entry name" value="USP_1"/>
    <property type="match status" value="1"/>
</dbReference>
<dbReference type="PANTHER" id="PTHR24006">
    <property type="entry name" value="UBIQUITIN CARBOXYL-TERMINAL HYDROLASE"/>
    <property type="match status" value="1"/>
</dbReference>
<keyword evidence="9" id="KW-1185">Reference proteome</keyword>
<sequence>MGVNSSKTGKLKRELSLRNEPTHSVQAHGVSLTSEAELNVSVPKIQPLPLKIDTTSNRNGSSSSVGEVGGGDARKNGINGTSGKGATEASSTSPEFLCNLTDNLRPPLSPKNLFCPTSPIPTYSSELSAALPSTPMLRSYRLHSFSQQESTLSSPLSPGLSSPPIHTRFLEINGYPAGLENYGNTCYCNAVIQLLYHCSPLRLRLLELYQIYVKGTGHTGFEDDTLLALLADLFAKMHKANNQKKHRKDAIAPKALISSIKEQNAAFNNTLQQDAHEFAMFLLSKMIETEKRMMGDEKNRALFFGAKKGKGPKWWNVLRRGRKRDAPWQGTGVGDVQEEDLELPPALRDGNVVPRPANAPSGSGDASDARMASAFTAAAAAATATTTTTAAEADWSAASPIQVIFGGQFASLTACFECERTKTTREVFLDLSLDIEQGSSLLRCVSNFGSPELFYGANKLHCEHCKKHVVAQKLLRVHRLPEYALLVHLKRFEYNEKTGMLTKRSDHVAIPNEIDVVEYEPWDDSNGASKTGVSECDSHAACPPGAPSVAVEARAVAEGEDAASTPRPSVRLMNKLDGVVHRKGRFALSGFVTHLGDGPDVGHYFTCVRHRERWCLFNDATVTELTEYEVQKFWGVPIPVSGVVTATAYILLYERVA</sequence>
<name>K2NP27_TRYCR</name>
<dbReference type="InterPro" id="IPR038765">
    <property type="entry name" value="Papain-like_cys_pep_sf"/>
</dbReference>
<dbReference type="GO" id="GO:0006508">
    <property type="term" value="P:proteolysis"/>
    <property type="evidence" value="ECO:0007669"/>
    <property type="project" value="UniProtKB-KW"/>
</dbReference>
<dbReference type="Pfam" id="PF00443">
    <property type="entry name" value="UCH"/>
    <property type="match status" value="1"/>
</dbReference>
<evidence type="ECO:0000313" key="9">
    <source>
        <dbReference type="Proteomes" id="UP000007350"/>
    </source>
</evidence>
<dbReference type="Proteomes" id="UP000007350">
    <property type="component" value="Unassembled WGS sequence"/>
</dbReference>
<comment type="caution">
    <text evidence="8">The sequence shown here is derived from an EMBL/GenBank/DDBJ whole genome shotgun (WGS) entry which is preliminary data.</text>
</comment>
<dbReference type="Gene3D" id="3.90.70.10">
    <property type="entry name" value="Cysteine proteinases"/>
    <property type="match status" value="1"/>
</dbReference>
<evidence type="ECO:0000256" key="5">
    <source>
        <dbReference type="RuleBase" id="RU366025"/>
    </source>
</evidence>
<dbReference type="AlphaFoldDB" id="K2NP27"/>
<evidence type="ECO:0000256" key="3">
    <source>
        <dbReference type="ARBA" id="ARBA00022670"/>
    </source>
</evidence>
<protein>
    <recommendedName>
        <fullName evidence="5">Ubiquitin carboxyl-terminal hydrolase</fullName>
        <ecNumber evidence="5">3.4.19.12</ecNumber>
    </recommendedName>
</protein>
<feature type="compositionally biased region" description="Basic and acidic residues" evidence="6">
    <location>
        <begin position="11"/>
        <end position="21"/>
    </location>
</feature>
<keyword evidence="3 5" id="KW-0645">Protease</keyword>
<feature type="region of interest" description="Disordered" evidence="6">
    <location>
        <begin position="344"/>
        <end position="368"/>
    </location>
</feature>
<gene>
    <name evidence="8" type="ORF">MOQ_005601</name>
</gene>
<dbReference type="InterPro" id="IPR018200">
    <property type="entry name" value="USP_CS"/>
</dbReference>
<dbReference type="GO" id="GO:0004843">
    <property type="term" value="F:cysteine-type deubiquitinase activity"/>
    <property type="evidence" value="ECO:0007669"/>
    <property type="project" value="UniProtKB-UniRule"/>
</dbReference>
<dbReference type="InterPro" id="IPR001394">
    <property type="entry name" value="Peptidase_C19_UCH"/>
</dbReference>
<dbReference type="GO" id="GO:0016579">
    <property type="term" value="P:protein deubiquitination"/>
    <property type="evidence" value="ECO:0007669"/>
    <property type="project" value="InterPro"/>
</dbReference>
<dbReference type="PROSITE" id="PS50235">
    <property type="entry name" value="USP_3"/>
    <property type="match status" value="1"/>
</dbReference>
<dbReference type="EC" id="3.4.19.12" evidence="5"/>
<dbReference type="SUPFAM" id="SSF54001">
    <property type="entry name" value="Cysteine proteinases"/>
    <property type="match status" value="1"/>
</dbReference>
<organism evidence="8 9">
    <name type="scientific">Trypanosoma cruzi marinkellei</name>
    <dbReference type="NCBI Taxonomy" id="85056"/>
    <lineage>
        <taxon>Eukaryota</taxon>
        <taxon>Discoba</taxon>
        <taxon>Euglenozoa</taxon>
        <taxon>Kinetoplastea</taxon>
        <taxon>Metakinetoplastina</taxon>
        <taxon>Trypanosomatida</taxon>
        <taxon>Trypanosomatidae</taxon>
        <taxon>Trypanosoma</taxon>
        <taxon>Schizotrypanum</taxon>
    </lineage>
</organism>
<comment type="similarity">
    <text evidence="2 5">Belongs to the peptidase C19 family.</text>
</comment>
<reference evidence="8 9" key="1">
    <citation type="journal article" date="2012" name="BMC Genomics">
        <title>Comparative genomic analysis of human infective Trypanosoma cruzi lineages with the bat-restricted subspecies T. cruzi marinkellei.</title>
        <authorList>
            <person name="Franzen O."/>
            <person name="Talavera-Lopez C."/>
            <person name="Ochaya S."/>
            <person name="Butler C.E."/>
            <person name="Messenger L.A."/>
            <person name="Lewis M.D."/>
            <person name="Llewellyn M.S."/>
            <person name="Marinkelle C.J."/>
            <person name="Tyler K.M."/>
            <person name="Miles M.A."/>
            <person name="Andersson B."/>
        </authorList>
    </citation>
    <scope>NUCLEOTIDE SEQUENCE [LARGE SCALE GENOMIC DNA]</scope>
    <source>
        <strain evidence="8 9">B7</strain>
    </source>
</reference>
<accession>K2NP27</accession>
<dbReference type="InterPro" id="IPR050164">
    <property type="entry name" value="Peptidase_C19"/>
</dbReference>
<keyword evidence="4 5" id="KW-0378">Hydrolase</keyword>
<evidence type="ECO:0000256" key="1">
    <source>
        <dbReference type="ARBA" id="ARBA00000707"/>
    </source>
</evidence>
<dbReference type="GO" id="GO:0005829">
    <property type="term" value="C:cytosol"/>
    <property type="evidence" value="ECO:0007669"/>
    <property type="project" value="TreeGrafter"/>
</dbReference>
<dbReference type="InterPro" id="IPR028889">
    <property type="entry name" value="USP"/>
</dbReference>
<comment type="catalytic activity">
    <reaction evidence="1 5">
        <text>Thiol-dependent hydrolysis of ester, thioester, amide, peptide and isopeptide bonds formed by the C-terminal Gly of ubiquitin (a 76-residue protein attached to proteins as an intracellular targeting signal).</text>
        <dbReference type="EC" id="3.4.19.12"/>
    </reaction>
</comment>
<keyword evidence="5" id="KW-0788">Thiol protease</keyword>
<evidence type="ECO:0000256" key="2">
    <source>
        <dbReference type="ARBA" id="ARBA00009085"/>
    </source>
</evidence>
<dbReference type="EMBL" id="AHKC01011959">
    <property type="protein sequence ID" value="EKF30587.1"/>
    <property type="molecule type" value="Genomic_DNA"/>
</dbReference>
<evidence type="ECO:0000313" key="8">
    <source>
        <dbReference type="EMBL" id="EKF30587.1"/>
    </source>
</evidence>
<evidence type="ECO:0000256" key="4">
    <source>
        <dbReference type="ARBA" id="ARBA00022801"/>
    </source>
</evidence>
<feature type="region of interest" description="Disordered" evidence="6">
    <location>
        <begin position="50"/>
        <end position="92"/>
    </location>
</feature>
<proteinExistence type="inferred from homology"/>
<keyword evidence="5" id="KW-0833">Ubl conjugation pathway</keyword>
<feature type="domain" description="USP" evidence="7">
    <location>
        <begin position="177"/>
        <end position="656"/>
    </location>
</feature>
<evidence type="ECO:0000259" key="7">
    <source>
        <dbReference type="PROSITE" id="PS50235"/>
    </source>
</evidence>
<dbReference type="PROSITE" id="PS00973">
    <property type="entry name" value="USP_2"/>
    <property type="match status" value="1"/>
</dbReference>
<dbReference type="GO" id="GO:0005634">
    <property type="term" value="C:nucleus"/>
    <property type="evidence" value="ECO:0007669"/>
    <property type="project" value="TreeGrafter"/>
</dbReference>
<evidence type="ECO:0000256" key="6">
    <source>
        <dbReference type="SAM" id="MobiDB-lite"/>
    </source>
</evidence>
<dbReference type="OrthoDB" id="27652at2759"/>